<keyword evidence="2" id="KW-0812">Transmembrane</keyword>
<feature type="region of interest" description="Disordered" evidence="1">
    <location>
        <begin position="1"/>
        <end position="41"/>
    </location>
</feature>
<feature type="transmembrane region" description="Helical" evidence="2">
    <location>
        <begin position="770"/>
        <end position="792"/>
    </location>
</feature>
<feature type="transmembrane region" description="Helical" evidence="2">
    <location>
        <begin position="659"/>
        <end position="678"/>
    </location>
</feature>
<protein>
    <recommendedName>
        <fullName evidence="5">Peptidase A2 domain-containing protein</fullName>
    </recommendedName>
</protein>
<reference evidence="3 4" key="2">
    <citation type="submission" date="2019-01" db="EMBL/GenBank/DDBJ databases">
        <title>The decoding of complex shrimp genome reveals the adaptation for benthos swimmer, frequently molting mechanism and breeding impact on genome.</title>
        <authorList>
            <person name="Sun Y."/>
            <person name="Gao Y."/>
            <person name="Yu Y."/>
        </authorList>
    </citation>
    <scope>NUCLEOTIDE SEQUENCE [LARGE SCALE GENOMIC DNA]</scope>
    <source>
        <tissue evidence="3">Muscle</tissue>
    </source>
</reference>
<sequence length="804" mass="89031">MMQPPTIYTRTSSQPAHYPNNLNVPEFSHAPSYGRPASSQGPSQTVSYVLARETVPHFKGDTSASLPLKRNQEIEGWIRSIENLVKPPTSESFIQAARASCRGPADLIINSPLFDFIRDWDTFKAALRSKFRGTYTAADFYKVLYENRMAAGQAPFDFYQQLEGSVYQGYRDHKEAIGDPSELIRRVFLTGIPPWLRDFLALKEDCPTSQLAETAQRIWNSRNGIRHRESTSRHQSPNDFPGDDSVGRHNYPPRPPRTRDAYAYAVAAEQDEVASPYPAPSRWCEYHRSSGPAILPGSVPFRPARMAELQAPLAVSQQGAVTTTSTQTELHEPVISVVNAAGPTGRPLVGLNVNGRTTICFIDTGSEATLIKSSAAILTDACRKLRSRSSSKILRGVTGQPLHVTSEWTLAFNLDDNLTVPHQAAEVDTTFPGDILVGMDLLRRLNFTLSHSTITNNAVLTLEGREFSVVYTDHKTLGICPVTRNKTLPTTRKDFIFLPTFNQLLLILLYSYPDSFSSRLHLFSHSFSPHPLLVLSLARSLTRLSHSFYSSHTRSHTRSLLVLILVLLLFLLLVLSLILSHSLLSRRSLAHSLALSSFSRSLAHSLLVLSSLAHLVLSSSLVHSLLFSRSFSPCSLAHSLLVLSFILSSFSRSFSPRSLVHSLLVLSFILSSFSLAHSLSSFSRSSLSSFSRSFSLVLSLILSSSRSFSPRSLAHSLSFSRSFSPRSLAHSLLVLSLILSSFSSFILSSFSSFILSSFSSFSRSFSPRSLAHSLLSLAHSLLVLSLILLFYCGRTLEKEQQHPK</sequence>
<evidence type="ECO:0000256" key="1">
    <source>
        <dbReference type="SAM" id="MobiDB-lite"/>
    </source>
</evidence>
<gene>
    <name evidence="3" type="ORF">C7M84_010021</name>
</gene>
<name>A0A423UA83_PENVA</name>
<dbReference type="Gene3D" id="2.40.70.10">
    <property type="entry name" value="Acid Proteases"/>
    <property type="match status" value="1"/>
</dbReference>
<feature type="transmembrane region" description="Helical" evidence="2">
    <location>
        <begin position="605"/>
        <end position="624"/>
    </location>
</feature>
<dbReference type="EMBL" id="QCYY01000227">
    <property type="protein sequence ID" value="ROT85622.1"/>
    <property type="molecule type" value="Genomic_DNA"/>
</dbReference>
<keyword evidence="2" id="KW-1133">Transmembrane helix</keyword>
<feature type="compositionally biased region" description="Polar residues" evidence="1">
    <location>
        <begin position="1"/>
        <end position="23"/>
    </location>
</feature>
<feature type="region of interest" description="Disordered" evidence="1">
    <location>
        <begin position="222"/>
        <end position="257"/>
    </location>
</feature>
<dbReference type="AlphaFoldDB" id="A0A423UA83"/>
<evidence type="ECO:0000313" key="4">
    <source>
        <dbReference type="Proteomes" id="UP000283509"/>
    </source>
</evidence>
<dbReference type="InterPro" id="IPR021109">
    <property type="entry name" value="Peptidase_aspartic_dom_sf"/>
</dbReference>
<organism evidence="3 4">
    <name type="scientific">Penaeus vannamei</name>
    <name type="common">Whiteleg shrimp</name>
    <name type="synonym">Litopenaeus vannamei</name>
    <dbReference type="NCBI Taxonomy" id="6689"/>
    <lineage>
        <taxon>Eukaryota</taxon>
        <taxon>Metazoa</taxon>
        <taxon>Ecdysozoa</taxon>
        <taxon>Arthropoda</taxon>
        <taxon>Crustacea</taxon>
        <taxon>Multicrustacea</taxon>
        <taxon>Malacostraca</taxon>
        <taxon>Eumalacostraca</taxon>
        <taxon>Eucarida</taxon>
        <taxon>Decapoda</taxon>
        <taxon>Dendrobranchiata</taxon>
        <taxon>Penaeoidea</taxon>
        <taxon>Penaeidae</taxon>
        <taxon>Penaeus</taxon>
    </lineage>
</organism>
<dbReference type="OrthoDB" id="6356350at2759"/>
<accession>A0A423UA83</accession>
<proteinExistence type="predicted"/>
<reference evidence="3 4" key="1">
    <citation type="submission" date="2018-04" db="EMBL/GenBank/DDBJ databases">
        <authorList>
            <person name="Zhang X."/>
            <person name="Yuan J."/>
            <person name="Li F."/>
            <person name="Xiang J."/>
        </authorList>
    </citation>
    <scope>NUCLEOTIDE SEQUENCE [LARGE SCALE GENOMIC DNA]</scope>
    <source>
        <tissue evidence="3">Muscle</tissue>
    </source>
</reference>
<keyword evidence="4" id="KW-1185">Reference proteome</keyword>
<dbReference type="Proteomes" id="UP000283509">
    <property type="component" value="Unassembled WGS sequence"/>
</dbReference>
<feature type="transmembrane region" description="Helical" evidence="2">
    <location>
        <begin position="728"/>
        <end position="750"/>
    </location>
</feature>
<evidence type="ECO:0000313" key="3">
    <source>
        <dbReference type="EMBL" id="ROT85622.1"/>
    </source>
</evidence>
<comment type="caution">
    <text evidence="3">The sequence shown here is derived from an EMBL/GenBank/DDBJ whole genome shotgun (WGS) entry which is preliminary data.</text>
</comment>
<evidence type="ECO:0008006" key="5">
    <source>
        <dbReference type="Google" id="ProtNLM"/>
    </source>
</evidence>
<keyword evidence="2" id="KW-0472">Membrane</keyword>
<dbReference type="SUPFAM" id="SSF50630">
    <property type="entry name" value="Acid proteases"/>
    <property type="match status" value="1"/>
</dbReference>
<feature type="transmembrane region" description="Helical" evidence="2">
    <location>
        <begin position="560"/>
        <end position="584"/>
    </location>
</feature>
<evidence type="ECO:0000256" key="2">
    <source>
        <dbReference type="SAM" id="Phobius"/>
    </source>
</evidence>